<protein>
    <recommendedName>
        <fullName evidence="8">Membrane fusion protein biotin-lipoyl like domain-containing protein</fullName>
    </recommendedName>
</protein>
<dbReference type="InterPro" id="IPR014315">
    <property type="entry name" value="ABC_heterocyst_DevB"/>
</dbReference>
<feature type="coiled-coil region" evidence="3">
    <location>
        <begin position="228"/>
        <end position="282"/>
    </location>
</feature>
<dbReference type="KEGG" id="tim:GMBLW1_48750"/>
<evidence type="ECO:0000256" key="1">
    <source>
        <dbReference type="ARBA" id="ARBA00004196"/>
    </source>
</evidence>
<dbReference type="Proteomes" id="UP000464378">
    <property type="component" value="Chromosome"/>
</dbReference>
<feature type="transmembrane region" description="Helical" evidence="5">
    <location>
        <begin position="64"/>
        <end position="85"/>
    </location>
</feature>
<dbReference type="EMBL" id="LR586016">
    <property type="protein sequence ID" value="VIP04318.1"/>
    <property type="molecule type" value="Genomic_DNA"/>
</dbReference>
<evidence type="ECO:0000313" key="6">
    <source>
        <dbReference type="EMBL" id="VIP04318.1"/>
    </source>
</evidence>
<name>A0A6C2YRP0_9BACT</name>
<keyword evidence="5" id="KW-1133">Transmembrane helix</keyword>
<dbReference type="SUPFAM" id="SSF111369">
    <property type="entry name" value="HlyD-like secretion proteins"/>
    <property type="match status" value="1"/>
</dbReference>
<dbReference type="EMBL" id="LR593887">
    <property type="protein sequence ID" value="VTS05998.1"/>
    <property type="molecule type" value="Genomic_DNA"/>
</dbReference>
<reference evidence="6" key="1">
    <citation type="submission" date="2019-04" db="EMBL/GenBank/DDBJ databases">
        <authorList>
            <consortium name="Science for Life Laboratories"/>
        </authorList>
    </citation>
    <scope>NUCLEOTIDE SEQUENCE</scope>
    <source>
        <strain evidence="6">MBLW1</strain>
    </source>
</reference>
<evidence type="ECO:0000256" key="2">
    <source>
        <dbReference type="ARBA" id="ARBA00023054"/>
    </source>
</evidence>
<evidence type="ECO:0000256" key="4">
    <source>
        <dbReference type="SAM" id="MobiDB-lite"/>
    </source>
</evidence>
<dbReference type="InParanoid" id="A0A6C2YRP0"/>
<organism evidence="6">
    <name type="scientific">Tuwongella immobilis</name>
    <dbReference type="NCBI Taxonomy" id="692036"/>
    <lineage>
        <taxon>Bacteria</taxon>
        <taxon>Pseudomonadati</taxon>
        <taxon>Planctomycetota</taxon>
        <taxon>Planctomycetia</taxon>
        <taxon>Gemmatales</taxon>
        <taxon>Gemmataceae</taxon>
        <taxon>Tuwongella</taxon>
    </lineage>
</organism>
<dbReference type="PANTHER" id="PTHR32347:SF27">
    <property type="entry name" value="RND EFFLUX PUMP MEMBRANE FUSION PROTEIN BARREL-SANDWICH DOMAIN-CONTAINING PROTEIN"/>
    <property type="match status" value="1"/>
</dbReference>
<sequence length="466" mass="51474">MDYFHLRVYRNREISWRAFSSTDSIASKPGIVYHAKNWPMRSPRRFPMRCPRPIPFHPRRFGQLATPLGLVIALLGLFLGGYATWQLQSLKPATAPSGSPAASGAAPSTSTSASAESASVPSQGIFALAKLEPEGGILQIGGLPGDRILEIMVQPGQEVRENQPLIRLASYEVADAELALLDAQKQRGEDLRRIIQDSAQAQDAEAQAKIAQARASGKIDLQLADKKIQLLEGQTASAQDLLARLQQSGQSRLEIEKQDSLLKQLQSELESARISRQHAVEAAERSERLAELQRTSARKNVDRLLMEIPAPLPEAVRLATLRRRNGEINAPIAGKILSLSARRGELVGQFPLMQLADTKRMIAIAEVYETSKAELEQWLKQGGVRAELESALIREMVPEKKLTGTVQRVGSMIGRNQLMPLDPVQDADRRIFEVRVLLDQPDLASRMIHHQATIRLLPKQAEPAAR</sequence>
<dbReference type="AlphaFoldDB" id="A0A6C2YRP0"/>
<keyword evidence="7" id="KW-1185">Reference proteome</keyword>
<keyword evidence="2 3" id="KW-0175">Coiled coil</keyword>
<accession>A0A6C2YRP0</accession>
<keyword evidence="5" id="KW-0472">Membrane</keyword>
<gene>
    <name evidence="6" type="ORF">GMBLW1_48750</name>
</gene>
<evidence type="ECO:0000256" key="5">
    <source>
        <dbReference type="SAM" id="Phobius"/>
    </source>
</evidence>
<proteinExistence type="predicted"/>
<comment type="subcellular location">
    <subcellularLocation>
        <location evidence="1">Cell envelope</location>
    </subcellularLocation>
</comment>
<dbReference type="InterPro" id="IPR050465">
    <property type="entry name" value="UPF0194_transport"/>
</dbReference>
<dbReference type="NCBIfam" id="TIGR02971">
    <property type="entry name" value="heterocyst_DevB"/>
    <property type="match status" value="1"/>
</dbReference>
<dbReference type="Gene3D" id="2.40.50.100">
    <property type="match status" value="1"/>
</dbReference>
<dbReference type="GO" id="GO:0030313">
    <property type="term" value="C:cell envelope"/>
    <property type="evidence" value="ECO:0007669"/>
    <property type="project" value="UniProtKB-SubCell"/>
</dbReference>
<feature type="region of interest" description="Disordered" evidence="4">
    <location>
        <begin position="93"/>
        <end position="117"/>
    </location>
</feature>
<evidence type="ECO:0000313" key="7">
    <source>
        <dbReference type="Proteomes" id="UP000464378"/>
    </source>
</evidence>
<evidence type="ECO:0008006" key="8">
    <source>
        <dbReference type="Google" id="ProtNLM"/>
    </source>
</evidence>
<evidence type="ECO:0000256" key="3">
    <source>
        <dbReference type="SAM" id="Coils"/>
    </source>
</evidence>
<keyword evidence="5" id="KW-0812">Transmembrane</keyword>
<dbReference type="PANTHER" id="PTHR32347">
    <property type="entry name" value="EFFLUX SYSTEM COMPONENT YKNX-RELATED"/>
    <property type="match status" value="1"/>
</dbReference>